<keyword evidence="2" id="KW-0805">Transcription regulation</keyword>
<keyword evidence="7" id="KW-1185">Reference proteome</keyword>
<accession>A0A835UIY1</accession>
<keyword evidence="5" id="KW-0539">Nucleus</keyword>
<dbReference type="OrthoDB" id="1932208at2759"/>
<dbReference type="EMBL" id="JADCNL010000011">
    <property type="protein sequence ID" value="KAG0461111.1"/>
    <property type="molecule type" value="Genomic_DNA"/>
</dbReference>
<evidence type="ECO:0000313" key="7">
    <source>
        <dbReference type="Proteomes" id="UP000636800"/>
    </source>
</evidence>
<name>A0A835UIY1_VANPL</name>
<dbReference type="Proteomes" id="UP000636800">
    <property type="component" value="Chromosome 11"/>
</dbReference>
<comment type="caution">
    <text evidence="6">The sequence shown here is derived from an EMBL/GenBank/DDBJ whole genome shotgun (WGS) entry which is preliminary data.</text>
</comment>
<protein>
    <recommendedName>
        <fullName evidence="8">TF-B3 domain-containing protein</fullName>
    </recommendedName>
</protein>
<dbReference type="SUPFAM" id="SSF101936">
    <property type="entry name" value="DNA-binding pseudobarrel domain"/>
    <property type="match status" value="1"/>
</dbReference>
<proteinExistence type="predicted"/>
<evidence type="ECO:0000256" key="1">
    <source>
        <dbReference type="ARBA" id="ARBA00004123"/>
    </source>
</evidence>
<evidence type="ECO:0000256" key="5">
    <source>
        <dbReference type="ARBA" id="ARBA00023242"/>
    </source>
</evidence>
<dbReference type="Gene3D" id="2.40.330.10">
    <property type="entry name" value="DNA-binding pseudobarrel domain"/>
    <property type="match status" value="1"/>
</dbReference>
<dbReference type="AlphaFoldDB" id="A0A835UIY1"/>
<gene>
    <name evidence="6" type="ORF">HPP92_021408</name>
</gene>
<keyword evidence="4" id="KW-0804">Transcription</keyword>
<evidence type="ECO:0008006" key="8">
    <source>
        <dbReference type="Google" id="ProtNLM"/>
    </source>
</evidence>
<evidence type="ECO:0000313" key="6">
    <source>
        <dbReference type="EMBL" id="KAG0461111.1"/>
    </source>
</evidence>
<organism evidence="6 7">
    <name type="scientific">Vanilla planifolia</name>
    <name type="common">Vanilla</name>
    <dbReference type="NCBI Taxonomy" id="51239"/>
    <lineage>
        <taxon>Eukaryota</taxon>
        <taxon>Viridiplantae</taxon>
        <taxon>Streptophyta</taxon>
        <taxon>Embryophyta</taxon>
        <taxon>Tracheophyta</taxon>
        <taxon>Spermatophyta</taxon>
        <taxon>Magnoliopsida</taxon>
        <taxon>Liliopsida</taxon>
        <taxon>Asparagales</taxon>
        <taxon>Orchidaceae</taxon>
        <taxon>Vanilloideae</taxon>
        <taxon>Vanilleae</taxon>
        <taxon>Vanilla</taxon>
    </lineage>
</organism>
<dbReference type="GO" id="GO:0003677">
    <property type="term" value="F:DNA binding"/>
    <property type="evidence" value="ECO:0007669"/>
    <property type="project" value="UniProtKB-KW"/>
</dbReference>
<evidence type="ECO:0000256" key="2">
    <source>
        <dbReference type="ARBA" id="ARBA00023015"/>
    </source>
</evidence>
<dbReference type="GO" id="GO:0005634">
    <property type="term" value="C:nucleus"/>
    <property type="evidence" value="ECO:0007669"/>
    <property type="project" value="UniProtKB-SubCell"/>
</dbReference>
<reference evidence="6 7" key="1">
    <citation type="journal article" date="2020" name="Nat. Food">
        <title>A phased Vanilla planifolia genome enables genetic improvement of flavour and production.</title>
        <authorList>
            <person name="Hasing T."/>
            <person name="Tang H."/>
            <person name="Brym M."/>
            <person name="Khazi F."/>
            <person name="Huang T."/>
            <person name="Chambers A.H."/>
        </authorList>
    </citation>
    <scope>NUCLEOTIDE SEQUENCE [LARGE SCALE GENOMIC DNA]</scope>
    <source>
        <tissue evidence="6">Leaf</tissue>
    </source>
</reference>
<evidence type="ECO:0000256" key="4">
    <source>
        <dbReference type="ARBA" id="ARBA00023163"/>
    </source>
</evidence>
<sequence length="163" mass="18169">MSACKLKGLVKKYIRIEDSDANSWSVKRSIVDGTLAFQNGWHDFVRDHSITVGLFVIENLHSLKKEIEVDPSDFTKANVDEIKQEAFTNEDEKDFTPSSGCRIPTEMERTDLTEIPSSGCASFTFCILDDVQPSLVKRQAAKLLESGALKPSIHEVGPQNKIP</sequence>
<comment type="subcellular location">
    <subcellularLocation>
        <location evidence="1">Nucleus</location>
    </subcellularLocation>
</comment>
<evidence type="ECO:0000256" key="3">
    <source>
        <dbReference type="ARBA" id="ARBA00023125"/>
    </source>
</evidence>
<dbReference type="InterPro" id="IPR015300">
    <property type="entry name" value="DNA-bd_pseudobarrel_sf"/>
</dbReference>
<keyword evidence="3" id="KW-0238">DNA-binding</keyword>